<feature type="region of interest" description="Disordered" evidence="4">
    <location>
        <begin position="177"/>
        <end position="201"/>
    </location>
</feature>
<dbReference type="PROSITE" id="PS50835">
    <property type="entry name" value="IG_LIKE"/>
    <property type="match status" value="1"/>
</dbReference>
<keyword evidence="6" id="KW-0732">Signal</keyword>
<dbReference type="SUPFAM" id="SSF48726">
    <property type="entry name" value="Immunoglobulin"/>
    <property type="match status" value="1"/>
</dbReference>
<organism evidence="8 9">
    <name type="scientific">Astyanax mexicanus</name>
    <name type="common">Blind cave fish</name>
    <name type="synonym">Astyanax fasciatus mexicanus</name>
    <dbReference type="NCBI Taxonomy" id="7994"/>
    <lineage>
        <taxon>Eukaryota</taxon>
        <taxon>Metazoa</taxon>
        <taxon>Chordata</taxon>
        <taxon>Craniata</taxon>
        <taxon>Vertebrata</taxon>
        <taxon>Euteleostomi</taxon>
        <taxon>Actinopterygii</taxon>
        <taxon>Neopterygii</taxon>
        <taxon>Teleostei</taxon>
        <taxon>Ostariophysi</taxon>
        <taxon>Characiformes</taxon>
        <taxon>Characoidei</taxon>
        <taxon>Acestrorhamphidae</taxon>
        <taxon>Acestrorhamphinae</taxon>
        <taxon>Astyanax</taxon>
    </lineage>
</organism>
<keyword evidence="3 5" id="KW-0472">Membrane</keyword>
<comment type="caution">
    <text evidence="8">The sequence shown here is derived from an EMBL/GenBank/DDBJ whole genome shotgun (WGS) entry which is preliminary data.</text>
</comment>
<dbReference type="EMBL" id="JAICCE010000011">
    <property type="protein sequence ID" value="KAG9271257.1"/>
    <property type="molecule type" value="Genomic_DNA"/>
</dbReference>
<feature type="signal peptide" evidence="6">
    <location>
        <begin position="1"/>
        <end position="42"/>
    </location>
</feature>
<dbReference type="InterPro" id="IPR013783">
    <property type="entry name" value="Ig-like_fold"/>
</dbReference>
<evidence type="ECO:0000256" key="1">
    <source>
        <dbReference type="ARBA" id="ARBA00004370"/>
    </source>
</evidence>
<proteinExistence type="predicted"/>
<dbReference type="GO" id="GO:0004888">
    <property type="term" value="F:transmembrane signaling receptor activity"/>
    <property type="evidence" value="ECO:0007669"/>
    <property type="project" value="TreeGrafter"/>
</dbReference>
<evidence type="ECO:0000256" key="3">
    <source>
        <dbReference type="ARBA" id="ARBA00023136"/>
    </source>
</evidence>
<keyword evidence="5" id="KW-1133">Transmembrane helix</keyword>
<feature type="transmembrane region" description="Helical" evidence="5">
    <location>
        <begin position="219"/>
        <end position="239"/>
    </location>
</feature>
<dbReference type="InterPro" id="IPR013106">
    <property type="entry name" value="Ig_V-set"/>
</dbReference>
<name>A0A8T2LK83_ASTMX</name>
<accession>A0A8T2LK83</accession>
<feature type="domain" description="Ig-like" evidence="7">
    <location>
        <begin position="57"/>
        <end position="140"/>
    </location>
</feature>
<feature type="chain" id="PRO_5035942789" evidence="6">
    <location>
        <begin position="43"/>
        <end position="246"/>
    </location>
</feature>
<dbReference type="Pfam" id="PF07686">
    <property type="entry name" value="V-set"/>
    <property type="match status" value="1"/>
</dbReference>
<dbReference type="PANTHER" id="PTHR11860:SF111">
    <property type="entry name" value="IMMUNOGLOBULIN SUBTYPE DOMAIN-CONTAINING PROTEIN"/>
    <property type="match status" value="1"/>
</dbReference>
<gene>
    <name evidence="8" type="primary">CD300E</name>
    <name evidence="8" type="ORF">AMEX_G14152</name>
</gene>
<keyword evidence="2 5" id="KW-0812">Transmembrane</keyword>
<dbReference type="AlphaFoldDB" id="A0A8T2LK83"/>
<dbReference type="InterPro" id="IPR036179">
    <property type="entry name" value="Ig-like_dom_sf"/>
</dbReference>
<evidence type="ECO:0000256" key="4">
    <source>
        <dbReference type="SAM" id="MobiDB-lite"/>
    </source>
</evidence>
<dbReference type="InterPro" id="IPR050671">
    <property type="entry name" value="CD300_family_receptors"/>
</dbReference>
<dbReference type="PANTHER" id="PTHR11860">
    <property type="entry name" value="POLYMERIC-IMMUNOGLOBULIN RECEPTOR"/>
    <property type="match status" value="1"/>
</dbReference>
<comment type="subcellular location">
    <subcellularLocation>
        <location evidence="1">Membrane</location>
    </subcellularLocation>
</comment>
<evidence type="ECO:0000256" key="2">
    <source>
        <dbReference type="ARBA" id="ARBA00022692"/>
    </source>
</evidence>
<dbReference type="GO" id="GO:0005886">
    <property type="term" value="C:plasma membrane"/>
    <property type="evidence" value="ECO:0007669"/>
    <property type="project" value="TreeGrafter"/>
</dbReference>
<dbReference type="Proteomes" id="UP000752171">
    <property type="component" value="Unassembled WGS sequence"/>
</dbReference>
<protein>
    <submittedName>
        <fullName evidence="8">CMRF35-like molecule 3</fullName>
    </submittedName>
</protein>
<dbReference type="InterPro" id="IPR007110">
    <property type="entry name" value="Ig-like_dom"/>
</dbReference>
<evidence type="ECO:0000259" key="7">
    <source>
        <dbReference type="PROSITE" id="PS50835"/>
    </source>
</evidence>
<sequence length="246" mass="28320">MTGSQQKLQFFILFICIAGGDEQVIKKMTLIFFLLLFDRVAGGQVLTGPKVVKQCSGQTIQVSCRYHSFYRDYVKYWCRGYSFYSCSTLIRTDKPTRADGALDIVDYKNEGYFTVRMNNAKPGDNGWYWCAIERISRHVSIAMQLFVTSEAEYCSVPEPTTQYSVRQTTTLPVTTIQTTTTPETTQTTRTSQATSSSTDWTDTKPEVTVKHVIIRIWSIMRWILFAALCFYLICFNLYFKLCGRRK</sequence>
<evidence type="ECO:0000313" key="9">
    <source>
        <dbReference type="Proteomes" id="UP000752171"/>
    </source>
</evidence>
<dbReference type="Gene3D" id="2.60.40.10">
    <property type="entry name" value="Immunoglobulins"/>
    <property type="match status" value="1"/>
</dbReference>
<evidence type="ECO:0000256" key="6">
    <source>
        <dbReference type="SAM" id="SignalP"/>
    </source>
</evidence>
<reference evidence="8 9" key="1">
    <citation type="submission" date="2021-07" db="EMBL/GenBank/DDBJ databases">
        <authorList>
            <person name="Imarazene B."/>
            <person name="Zahm M."/>
            <person name="Klopp C."/>
            <person name="Cabau C."/>
            <person name="Beille S."/>
            <person name="Jouanno E."/>
            <person name="Castinel A."/>
            <person name="Lluch J."/>
            <person name="Gil L."/>
            <person name="Kuchtly C."/>
            <person name="Lopez Roques C."/>
            <person name="Donnadieu C."/>
            <person name="Parrinello H."/>
            <person name="Journot L."/>
            <person name="Du K."/>
            <person name="Schartl M."/>
            <person name="Retaux S."/>
            <person name="Guiguen Y."/>
        </authorList>
    </citation>
    <scope>NUCLEOTIDE SEQUENCE [LARGE SCALE GENOMIC DNA]</scope>
    <source>
        <strain evidence="8">Pach_M1</strain>
        <tissue evidence="8">Testis</tissue>
    </source>
</reference>
<evidence type="ECO:0000256" key="5">
    <source>
        <dbReference type="SAM" id="Phobius"/>
    </source>
</evidence>
<evidence type="ECO:0000313" key="8">
    <source>
        <dbReference type="EMBL" id="KAG9271257.1"/>
    </source>
</evidence>
<feature type="compositionally biased region" description="Low complexity" evidence="4">
    <location>
        <begin position="177"/>
        <end position="198"/>
    </location>
</feature>